<reference evidence="1 2" key="1">
    <citation type="submission" date="2016-10" db="EMBL/GenBank/DDBJ databases">
        <authorList>
            <person name="de Groot N.N."/>
        </authorList>
    </citation>
    <scope>NUCLEOTIDE SEQUENCE [LARGE SCALE GENOMIC DNA]</scope>
    <source>
        <strain evidence="1 2">DSM 20117</strain>
    </source>
</reference>
<dbReference type="EMBL" id="FNKH01000002">
    <property type="protein sequence ID" value="SDQ74521.1"/>
    <property type="molecule type" value="Genomic_DNA"/>
</dbReference>
<protein>
    <submittedName>
        <fullName evidence="1">Uncharacterized protein</fullName>
    </submittedName>
</protein>
<accession>A0A1H1DDF9</accession>
<dbReference type="STRING" id="37928.SAMN04489742_2391"/>
<organism evidence="1 2">
    <name type="scientific">Crystallibacter crystallopoietes</name>
    <dbReference type="NCBI Taxonomy" id="37928"/>
    <lineage>
        <taxon>Bacteria</taxon>
        <taxon>Bacillati</taxon>
        <taxon>Actinomycetota</taxon>
        <taxon>Actinomycetes</taxon>
        <taxon>Micrococcales</taxon>
        <taxon>Micrococcaceae</taxon>
        <taxon>Crystallibacter</taxon>
    </lineage>
</organism>
<dbReference type="OrthoDB" id="4734732at2"/>
<name>A0A1H1DDF9_9MICC</name>
<dbReference type="AlphaFoldDB" id="A0A1H1DDF9"/>
<dbReference type="Proteomes" id="UP000181917">
    <property type="component" value="Unassembled WGS sequence"/>
</dbReference>
<keyword evidence="2" id="KW-1185">Reference proteome</keyword>
<gene>
    <name evidence="1" type="ORF">SAMN04489742_2391</name>
</gene>
<sequence length="67" mass="7844">MTEKSIEQWWPELHTATKQWFRQNLRAESIESDVALEVYNAGGPDLKDTTLAPKDWDFIETQSEFVD</sequence>
<proteinExistence type="predicted"/>
<evidence type="ECO:0000313" key="2">
    <source>
        <dbReference type="Proteomes" id="UP000181917"/>
    </source>
</evidence>
<evidence type="ECO:0000313" key="1">
    <source>
        <dbReference type="EMBL" id="SDQ74521.1"/>
    </source>
</evidence>
<dbReference type="KEGG" id="acry:AC20117_05470"/>
<dbReference type="RefSeq" id="WP_074700599.1">
    <property type="nucleotide sequence ID" value="NZ_CP018863.1"/>
</dbReference>